<dbReference type="AlphaFoldDB" id="A0A6A5W8R2"/>
<keyword evidence="2" id="KW-1185">Reference proteome</keyword>
<organism evidence="1 2">
    <name type="scientific">Amniculicola lignicola CBS 123094</name>
    <dbReference type="NCBI Taxonomy" id="1392246"/>
    <lineage>
        <taxon>Eukaryota</taxon>
        <taxon>Fungi</taxon>
        <taxon>Dikarya</taxon>
        <taxon>Ascomycota</taxon>
        <taxon>Pezizomycotina</taxon>
        <taxon>Dothideomycetes</taxon>
        <taxon>Pleosporomycetidae</taxon>
        <taxon>Pleosporales</taxon>
        <taxon>Amniculicolaceae</taxon>
        <taxon>Amniculicola</taxon>
    </lineage>
</organism>
<dbReference type="EMBL" id="ML977609">
    <property type="protein sequence ID" value="KAF1997777.1"/>
    <property type="molecule type" value="Genomic_DNA"/>
</dbReference>
<gene>
    <name evidence="1" type="ORF">P154DRAFT_271898</name>
</gene>
<dbReference type="Proteomes" id="UP000799779">
    <property type="component" value="Unassembled WGS sequence"/>
</dbReference>
<proteinExistence type="predicted"/>
<sequence>MEQAGLLDCLSPFLDPPLVISYFLRYSNVLKDIWWDTVGDTAKWTRHLVDFFQKGQFNVEDGIVATDETLKQWTYWGPNANALDSVSTGTSAWPTVFRDFKKYRTKLGGHNLDTTKWSADERTAQNDAGVGDLLARVSIGT</sequence>
<reference evidence="1" key="1">
    <citation type="journal article" date="2020" name="Stud. Mycol.">
        <title>101 Dothideomycetes genomes: a test case for predicting lifestyles and emergence of pathogens.</title>
        <authorList>
            <person name="Haridas S."/>
            <person name="Albert R."/>
            <person name="Binder M."/>
            <person name="Bloem J."/>
            <person name="Labutti K."/>
            <person name="Salamov A."/>
            <person name="Andreopoulos B."/>
            <person name="Baker S."/>
            <person name="Barry K."/>
            <person name="Bills G."/>
            <person name="Bluhm B."/>
            <person name="Cannon C."/>
            <person name="Castanera R."/>
            <person name="Culley D."/>
            <person name="Daum C."/>
            <person name="Ezra D."/>
            <person name="Gonzalez J."/>
            <person name="Henrissat B."/>
            <person name="Kuo A."/>
            <person name="Liang C."/>
            <person name="Lipzen A."/>
            <person name="Lutzoni F."/>
            <person name="Magnuson J."/>
            <person name="Mondo S."/>
            <person name="Nolan M."/>
            <person name="Ohm R."/>
            <person name="Pangilinan J."/>
            <person name="Park H.-J."/>
            <person name="Ramirez L."/>
            <person name="Alfaro M."/>
            <person name="Sun H."/>
            <person name="Tritt A."/>
            <person name="Yoshinaga Y."/>
            <person name="Zwiers L.-H."/>
            <person name="Turgeon B."/>
            <person name="Goodwin S."/>
            <person name="Spatafora J."/>
            <person name="Crous P."/>
            <person name="Grigoriev I."/>
        </authorList>
    </citation>
    <scope>NUCLEOTIDE SEQUENCE</scope>
    <source>
        <strain evidence="1">CBS 123094</strain>
    </source>
</reference>
<accession>A0A6A5W8R2</accession>
<evidence type="ECO:0000313" key="2">
    <source>
        <dbReference type="Proteomes" id="UP000799779"/>
    </source>
</evidence>
<protein>
    <submittedName>
        <fullName evidence="1">Uncharacterized protein</fullName>
    </submittedName>
</protein>
<evidence type="ECO:0000313" key="1">
    <source>
        <dbReference type="EMBL" id="KAF1997777.1"/>
    </source>
</evidence>
<name>A0A6A5W8R2_9PLEO</name>